<dbReference type="Proteomes" id="UP000094580">
    <property type="component" value="Unassembled WGS sequence"/>
</dbReference>
<dbReference type="EMBL" id="MDKC01000032">
    <property type="protein sequence ID" value="ODG91085.1"/>
    <property type="molecule type" value="Genomic_DNA"/>
</dbReference>
<evidence type="ECO:0000313" key="2">
    <source>
        <dbReference type="EMBL" id="ODG91085.1"/>
    </source>
</evidence>
<gene>
    <name evidence="2" type="ORF">BED47_08650</name>
</gene>
<dbReference type="InterPro" id="IPR000182">
    <property type="entry name" value="GNAT_dom"/>
</dbReference>
<sequence>MFSYKIEENLQLKLLTLQDANELYKLTINSMEHLKEWLPLIAYNKKLEDTENFIKTTMKQFTENNGFQAGIWSNSKLVGVIGFHKIDWSNKSTSIGYWLGKGVEGTGIMTKACHAFVNYALTDLLLNRVEIRAAVENTKSRAIPERLGFFQEGRIRKAEWLYDHYVDHIVYGMLAEDWVSLRK</sequence>
<feature type="domain" description="N-acetyltransferase" evidence="1">
    <location>
        <begin position="26"/>
        <end position="176"/>
    </location>
</feature>
<reference evidence="2 3" key="1">
    <citation type="submission" date="2016-07" db="EMBL/GenBank/DDBJ databases">
        <authorList>
            <person name="Townsley L."/>
            <person name="Shank E.A."/>
        </authorList>
    </citation>
    <scope>NUCLEOTIDE SEQUENCE [LARGE SCALE GENOMIC DNA]</scope>
    <source>
        <strain evidence="2 3">CH01</strain>
    </source>
</reference>
<keyword evidence="3" id="KW-1185">Reference proteome</keyword>
<dbReference type="InterPro" id="IPR016181">
    <property type="entry name" value="Acyl_CoA_acyltransferase"/>
</dbReference>
<organism evidence="2 3">
    <name type="scientific">Gottfriedia luciferensis</name>
    <dbReference type="NCBI Taxonomy" id="178774"/>
    <lineage>
        <taxon>Bacteria</taxon>
        <taxon>Bacillati</taxon>
        <taxon>Bacillota</taxon>
        <taxon>Bacilli</taxon>
        <taxon>Bacillales</taxon>
        <taxon>Bacillaceae</taxon>
        <taxon>Gottfriedia</taxon>
    </lineage>
</organism>
<dbReference type="PANTHER" id="PTHR43441:SF12">
    <property type="entry name" value="RIBOSOMAL N-ACETYLTRANSFERASE YDAF-RELATED"/>
    <property type="match status" value="1"/>
</dbReference>
<evidence type="ECO:0000259" key="1">
    <source>
        <dbReference type="PROSITE" id="PS51186"/>
    </source>
</evidence>
<dbReference type="Gene3D" id="3.40.630.30">
    <property type="match status" value="1"/>
</dbReference>
<comment type="caution">
    <text evidence="2">The sequence shown here is derived from an EMBL/GenBank/DDBJ whole genome shotgun (WGS) entry which is preliminary data.</text>
</comment>
<protein>
    <submittedName>
        <fullName evidence="2">Alanine acetyltransferase</fullName>
    </submittedName>
</protein>
<evidence type="ECO:0000313" key="3">
    <source>
        <dbReference type="Proteomes" id="UP000094580"/>
    </source>
</evidence>
<dbReference type="PROSITE" id="PS51186">
    <property type="entry name" value="GNAT"/>
    <property type="match status" value="1"/>
</dbReference>
<dbReference type="SUPFAM" id="SSF55729">
    <property type="entry name" value="Acyl-CoA N-acyltransferases (Nat)"/>
    <property type="match status" value="1"/>
</dbReference>
<dbReference type="PANTHER" id="PTHR43441">
    <property type="entry name" value="RIBOSOMAL-PROTEIN-SERINE ACETYLTRANSFERASE"/>
    <property type="match status" value="1"/>
</dbReference>
<dbReference type="Pfam" id="PF13302">
    <property type="entry name" value="Acetyltransf_3"/>
    <property type="match status" value="1"/>
</dbReference>
<accession>A0ABX2ZMX8</accession>
<proteinExistence type="predicted"/>
<dbReference type="InterPro" id="IPR051908">
    <property type="entry name" value="Ribosomal_N-acetyltransferase"/>
</dbReference>
<dbReference type="RefSeq" id="WP_069034455.1">
    <property type="nucleotide sequence ID" value="NZ_MDKC01000032.1"/>
</dbReference>
<name>A0ABX2ZMX8_9BACI</name>